<dbReference type="EMBL" id="CP002299">
    <property type="protein sequence ID" value="ADP83764.1"/>
    <property type="molecule type" value="Genomic_DNA"/>
</dbReference>
<dbReference type="InterPro" id="IPR027363">
    <property type="entry name" value="M1Pi_N"/>
</dbReference>
<comment type="pathway">
    <text evidence="3">Amino-acid biosynthesis; L-methionine biosynthesis via salvage pathway; L-methionine from S-methyl-5-thio-alpha-D-ribose 1-phosphate: step 1/6.</text>
</comment>
<dbReference type="InterPro" id="IPR042529">
    <property type="entry name" value="IF_2B-like_C"/>
</dbReference>
<dbReference type="RefSeq" id="WP_013426882.1">
    <property type="nucleotide sequence ID" value="NC_014666.1"/>
</dbReference>
<evidence type="ECO:0000256" key="3">
    <source>
        <dbReference type="HAMAP-Rule" id="MF_01678"/>
    </source>
</evidence>
<feature type="binding site" evidence="3">
    <location>
        <begin position="68"/>
        <end position="70"/>
    </location>
    <ligand>
        <name>substrate</name>
    </ligand>
</feature>
<evidence type="ECO:0000256" key="1">
    <source>
        <dbReference type="ARBA" id="ARBA00023235"/>
    </source>
</evidence>
<evidence type="ECO:0000313" key="6">
    <source>
        <dbReference type="Proteomes" id="UP000002484"/>
    </source>
</evidence>
<dbReference type="InterPro" id="IPR000649">
    <property type="entry name" value="IF-2B-related"/>
</dbReference>
<evidence type="ECO:0000313" key="5">
    <source>
        <dbReference type="EMBL" id="ADP83764.1"/>
    </source>
</evidence>
<keyword evidence="5" id="KW-0648">Protein biosynthesis</keyword>
<feature type="region of interest" description="Disordered" evidence="4">
    <location>
        <begin position="1"/>
        <end position="20"/>
    </location>
</feature>
<dbReference type="NCBIfam" id="TIGR00512">
    <property type="entry name" value="salvage_mtnA"/>
    <property type="match status" value="1"/>
</dbReference>
<keyword evidence="3" id="KW-0486">Methionine biosynthesis</keyword>
<comment type="function">
    <text evidence="3">Catalyzes the interconversion of methylthioribose-1-phosphate (MTR-1-P) into methylthioribulose-1-phosphate (MTRu-1-P).</text>
</comment>
<dbReference type="Pfam" id="PF01008">
    <property type="entry name" value="IF-2B"/>
    <property type="match status" value="1"/>
</dbReference>
<dbReference type="InterPro" id="IPR037171">
    <property type="entry name" value="NagB/RpiA_transferase-like"/>
</dbReference>
<dbReference type="KEGG" id="fri:FraEuI1c_5780"/>
<dbReference type="Gene3D" id="1.20.120.420">
    <property type="entry name" value="translation initiation factor eif-2b, domain 1"/>
    <property type="match status" value="1"/>
</dbReference>
<reference evidence="5 6" key="1">
    <citation type="submission" date="2010-10" db="EMBL/GenBank/DDBJ databases">
        <title>Complete sequence of Frankia sp. EuI1c.</title>
        <authorList>
            <consortium name="US DOE Joint Genome Institute"/>
            <person name="Lucas S."/>
            <person name="Copeland A."/>
            <person name="Lapidus A."/>
            <person name="Cheng J.-F."/>
            <person name="Bruce D."/>
            <person name="Goodwin L."/>
            <person name="Pitluck S."/>
            <person name="Chertkov O."/>
            <person name="Detter J.C."/>
            <person name="Han C."/>
            <person name="Tapia R."/>
            <person name="Land M."/>
            <person name="Hauser L."/>
            <person name="Jeffries C."/>
            <person name="Kyrpides N."/>
            <person name="Ivanova N."/>
            <person name="Mikhailova N."/>
            <person name="Beauchemin N."/>
            <person name="Sen A."/>
            <person name="Sur S.A."/>
            <person name="Gtari M."/>
            <person name="Wall L."/>
            <person name="Tisa L."/>
            <person name="Woyke T."/>
        </authorList>
    </citation>
    <scope>NUCLEOTIDE SEQUENCE [LARGE SCALE GENOMIC DNA]</scope>
    <source>
        <strain evidence="6">DSM 45817 / CECT 9037 / EuI1c</strain>
    </source>
</reference>
<dbReference type="Proteomes" id="UP000002484">
    <property type="component" value="Chromosome"/>
</dbReference>
<evidence type="ECO:0000256" key="2">
    <source>
        <dbReference type="ARBA" id="ARBA00052401"/>
    </source>
</evidence>
<protein>
    <recommendedName>
        <fullName evidence="3">Methylthioribose-1-phosphate isomerase</fullName>
        <shortName evidence="3">M1Pi</shortName>
        <shortName evidence="3">MTR-1-P isomerase</shortName>
        <ecNumber evidence="3">5.3.1.23</ecNumber>
    </recommendedName>
    <alternativeName>
        <fullName evidence="3">S-methyl-5-thioribose-1-phosphate isomerase</fullName>
    </alternativeName>
</protein>
<sequence length="357" mass="36708">MSVPRPGGPSATRRSRAADRTAPALRPVAWAGGSIRLLDQTLLPDRLADLEIHRVDDLIAAIRRLAVRGAPALGIAGAYGVALAIVQAAREGWDGSTFTAAVGRLRAARPTAVALAQGVDAAYARIDDGLDAVVAVGGALADADERANRAIGRHGADWILARLGDRPLRVLTHCNTGALATAAWGTALGIIRELHARGRVELVYVDETRPLLQGSRLTAWELAQAGIDYRVQVDGAAASAIVGGLVDVAIVGADRIAANGDVANKIGTLGVALACAHAGVPFVVAASASTIDEESAGSAAMTIEQRPDDEVLLVAGRRVAPPGARAHNPAFDVTPAGLVDALITEQGARLPASPFTR</sequence>
<dbReference type="EC" id="5.3.1.23" evidence="3"/>
<accession>E3IVW2</accession>
<evidence type="ECO:0000256" key="4">
    <source>
        <dbReference type="SAM" id="MobiDB-lite"/>
    </source>
</evidence>
<keyword evidence="1 3" id="KW-0413">Isomerase</keyword>
<feature type="binding site" evidence="3">
    <location>
        <position position="213"/>
    </location>
    <ligand>
        <name>substrate</name>
    </ligand>
</feature>
<feature type="site" description="Transition state stabilizer" evidence="3">
    <location>
        <position position="174"/>
    </location>
</feature>
<dbReference type="HAMAP" id="MF_01678">
    <property type="entry name" value="Salvage_MtnA"/>
    <property type="match status" value="1"/>
</dbReference>
<dbReference type="SUPFAM" id="SSF100950">
    <property type="entry name" value="NagB/RpiA/CoA transferase-like"/>
    <property type="match status" value="1"/>
</dbReference>
<dbReference type="GO" id="GO:0046523">
    <property type="term" value="F:S-methyl-5-thioribose-1-phosphate isomerase activity"/>
    <property type="evidence" value="ECO:0007669"/>
    <property type="project" value="UniProtKB-UniRule"/>
</dbReference>
<dbReference type="PANTHER" id="PTHR43475:SF1">
    <property type="entry name" value="METHYLTHIORIBOSE-1-PHOSPHATE ISOMERASE"/>
    <property type="match status" value="1"/>
</dbReference>
<dbReference type="FunFam" id="3.40.50.10470:FF:000006">
    <property type="entry name" value="Methylthioribose-1-phosphate isomerase"/>
    <property type="match status" value="1"/>
</dbReference>
<dbReference type="GO" id="GO:0003743">
    <property type="term" value="F:translation initiation factor activity"/>
    <property type="evidence" value="ECO:0007669"/>
    <property type="project" value="UniProtKB-KW"/>
</dbReference>
<comment type="catalytic activity">
    <reaction evidence="2 3">
        <text>5-(methylsulfanyl)-alpha-D-ribose 1-phosphate = 5-(methylsulfanyl)-D-ribulose 1-phosphate</text>
        <dbReference type="Rhea" id="RHEA:19989"/>
        <dbReference type="ChEBI" id="CHEBI:58533"/>
        <dbReference type="ChEBI" id="CHEBI:58548"/>
        <dbReference type="EC" id="5.3.1.23"/>
    </reaction>
</comment>
<dbReference type="InterPro" id="IPR011559">
    <property type="entry name" value="Initiation_fac_2B_a/b/d"/>
</dbReference>
<dbReference type="InterPro" id="IPR005251">
    <property type="entry name" value="IF-M1Pi"/>
</dbReference>
<dbReference type="STRING" id="298654.FraEuI1c_5780"/>
<dbReference type="PANTHER" id="PTHR43475">
    <property type="entry name" value="METHYLTHIORIBOSE-1-PHOSPHATE ISOMERASE"/>
    <property type="match status" value="1"/>
</dbReference>
<dbReference type="NCBIfam" id="TIGR00524">
    <property type="entry name" value="eIF-2B_rel"/>
    <property type="match status" value="1"/>
</dbReference>
<feature type="binding site" evidence="3">
    <location>
        <begin position="264"/>
        <end position="265"/>
    </location>
    <ligand>
        <name>substrate</name>
    </ligand>
</feature>
<keyword evidence="3" id="KW-0028">Amino-acid biosynthesis</keyword>
<name>E3IVW2_PSEI1</name>
<dbReference type="UniPathway" id="UPA00904">
    <property type="reaction ID" value="UER00874"/>
</dbReference>
<keyword evidence="6" id="KW-1185">Reference proteome</keyword>
<gene>
    <name evidence="3" type="primary">mtnA</name>
    <name evidence="5" type="ordered locus">FraEuI1c_5780</name>
</gene>
<dbReference type="Gene3D" id="3.40.50.10470">
    <property type="entry name" value="Translation initiation factor eif-2b, domain 2"/>
    <property type="match status" value="1"/>
</dbReference>
<dbReference type="NCBIfam" id="NF004326">
    <property type="entry name" value="PRK05720.1"/>
    <property type="match status" value="1"/>
</dbReference>
<dbReference type="FunFam" id="1.20.120.420:FF:000003">
    <property type="entry name" value="Methylthioribose-1-phosphate isomerase"/>
    <property type="match status" value="1"/>
</dbReference>
<dbReference type="eggNOG" id="COG0182">
    <property type="taxonomic scope" value="Bacteria"/>
</dbReference>
<keyword evidence="5" id="KW-0396">Initiation factor</keyword>
<feature type="binding site" evidence="3">
    <location>
        <position position="109"/>
    </location>
    <ligand>
        <name>substrate</name>
    </ligand>
</feature>
<dbReference type="GO" id="GO:0019509">
    <property type="term" value="P:L-methionine salvage from methylthioadenosine"/>
    <property type="evidence" value="ECO:0007669"/>
    <property type="project" value="UniProtKB-UniRule"/>
</dbReference>
<feature type="active site" description="Proton donor" evidence="3">
    <location>
        <position position="254"/>
    </location>
</feature>
<dbReference type="HOGENOM" id="CLU_016218_1_2_11"/>
<organism evidence="5 6">
    <name type="scientific">Pseudofrankia inefficax (strain DSM 45817 / CECT 9037 / DDB 130130 / EuI1c)</name>
    <name type="common">Frankia inefficax</name>
    <dbReference type="NCBI Taxonomy" id="298654"/>
    <lineage>
        <taxon>Bacteria</taxon>
        <taxon>Bacillati</taxon>
        <taxon>Actinomycetota</taxon>
        <taxon>Actinomycetes</taxon>
        <taxon>Frankiales</taxon>
        <taxon>Frankiaceae</taxon>
        <taxon>Pseudofrankia</taxon>
    </lineage>
</organism>
<comment type="similarity">
    <text evidence="3">Belongs to the EIF-2B alpha/beta/delta subunits family. MtnA subfamily.</text>
</comment>
<proteinExistence type="inferred from homology"/>
<dbReference type="InParanoid" id="E3IVW2"/>
<dbReference type="AlphaFoldDB" id="E3IVW2"/>